<keyword evidence="9" id="KW-1185">Reference proteome</keyword>
<proteinExistence type="inferred from homology"/>
<comment type="similarity">
    <text evidence="3">Belongs to the nitroreductase family.</text>
</comment>
<reference evidence="8 9" key="1">
    <citation type="journal article" date="2016" name="Mol. Biol. Evol.">
        <title>Comparative Genomics of Early-Diverging Mushroom-Forming Fungi Provides Insights into the Origins of Lignocellulose Decay Capabilities.</title>
        <authorList>
            <person name="Nagy L.G."/>
            <person name="Riley R."/>
            <person name="Tritt A."/>
            <person name="Adam C."/>
            <person name="Daum C."/>
            <person name="Floudas D."/>
            <person name="Sun H."/>
            <person name="Yadav J.S."/>
            <person name="Pangilinan J."/>
            <person name="Larsson K.H."/>
            <person name="Matsuura K."/>
            <person name="Barry K."/>
            <person name="Labutti K."/>
            <person name="Kuo R."/>
            <person name="Ohm R.A."/>
            <person name="Bhattacharya S.S."/>
            <person name="Shirouzu T."/>
            <person name="Yoshinaga Y."/>
            <person name="Martin F.M."/>
            <person name="Grigoriev I.V."/>
            <person name="Hibbett D.S."/>
        </authorList>
    </citation>
    <scope>NUCLEOTIDE SEQUENCE [LARGE SCALE GENOMIC DNA]</scope>
    <source>
        <strain evidence="8 9">TUFC12733</strain>
    </source>
</reference>
<accession>A0A167JWW5</accession>
<dbReference type="InterPro" id="IPR033877">
    <property type="entry name" value="Frm2/Hbn1"/>
</dbReference>
<dbReference type="STRING" id="1330018.A0A167JWW5"/>
<evidence type="ECO:0000256" key="5">
    <source>
        <dbReference type="ARBA" id="ARBA00023002"/>
    </source>
</evidence>
<evidence type="ECO:0000259" key="7">
    <source>
        <dbReference type="Pfam" id="PF00881"/>
    </source>
</evidence>
<name>A0A167JWW5_CALVF</name>
<evidence type="ECO:0000256" key="6">
    <source>
        <dbReference type="ARBA" id="ARBA00023242"/>
    </source>
</evidence>
<dbReference type="EMBL" id="KV417297">
    <property type="protein sequence ID" value="KZO94019.1"/>
    <property type="molecule type" value="Genomic_DNA"/>
</dbReference>
<dbReference type="GO" id="GO:0016491">
    <property type="term" value="F:oxidoreductase activity"/>
    <property type="evidence" value="ECO:0007669"/>
    <property type="project" value="UniProtKB-KW"/>
</dbReference>
<evidence type="ECO:0000256" key="4">
    <source>
        <dbReference type="ARBA" id="ARBA00022490"/>
    </source>
</evidence>
<dbReference type="PANTHER" id="PTHR43035:SF1">
    <property type="entry name" value="FATTY ACID REPRESSION MUTANT PROTEIN 2-RELATED"/>
    <property type="match status" value="1"/>
</dbReference>
<dbReference type="Pfam" id="PF00881">
    <property type="entry name" value="Nitroreductase"/>
    <property type="match status" value="1"/>
</dbReference>
<evidence type="ECO:0000256" key="2">
    <source>
        <dbReference type="ARBA" id="ARBA00004496"/>
    </source>
</evidence>
<keyword evidence="6" id="KW-0539">Nucleus</keyword>
<feature type="domain" description="Nitroreductase" evidence="7">
    <location>
        <begin position="52"/>
        <end position="191"/>
    </location>
</feature>
<dbReference type="PANTHER" id="PTHR43035">
    <property type="entry name" value="FATTY ACID REPRESSION MUTANT PROTEIN 2-RELATED"/>
    <property type="match status" value="1"/>
</dbReference>
<gene>
    <name evidence="8" type="ORF">CALVIDRAFT_539397</name>
</gene>
<dbReference type="InterPro" id="IPR029479">
    <property type="entry name" value="Nitroreductase"/>
</dbReference>
<dbReference type="Gene3D" id="3.40.109.10">
    <property type="entry name" value="NADH Oxidase"/>
    <property type="match status" value="1"/>
</dbReference>
<organism evidence="8 9">
    <name type="scientific">Calocera viscosa (strain TUFC12733)</name>
    <dbReference type="NCBI Taxonomy" id="1330018"/>
    <lineage>
        <taxon>Eukaryota</taxon>
        <taxon>Fungi</taxon>
        <taxon>Dikarya</taxon>
        <taxon>Basidiomycota</taxon>
        <taxon>Agaricomycotina</taxon>
        <taxon>Dacrymycetes</taxon>
        <taxon>Dacrymycetales</taxon>
        <taxon>Dacrymycetaceae</taxon>
        <taxon>Calocera</taxon>
    </lineage>
</organism>
<comment type="subcellular location">
    <subcellularLocation>
        <location evidence="2">Cytoplasm</location>
    </subcellularLocation>
    <subcellularLocation>
        <location evidence="1">Nucleus</location>
    </subcellularLocation>
</comment>
<evidence type="ECO:0000256" key="1">
    <source>
        <dbReference type="ARBA" id="ARBA00004123"/>
    </source>
</evidence>
<dbReference type="GO" id="GO:0034599">
    <property type="term" value="P:cellular response to oxidative stress"/>
    <property type="evidence" value="ECO:0007669"/>
    <property type="project" value="InterPro"/>
</dbReference>
<dbReference type="AlphaFoldDB" id="A0A167JWW5"/>
<evidence type="ECO:0000313" key="9">
    <source>
        <dbReference type="Proteomes" id="UP000076738"/>
    </source>
</evidence>
<dbReference type="FunFam" id="3.40.109.10:FF:000001">
    <property type="entry name" value="Nitroreductase family"/>
    <property type="match status" value="1"/>
</dbReference>
<keyword evidence="4" id="KW-0963">Cytoplasm</keyword>
<dbReference type="OrthoDB" id="2138173at2759"/>
<dbReference type="GO" id="GO:0005634">
    <property type="term" value="C:nucleus"/>
    <property type="evidence" value="ECO:0007669"/>
    <property type="project" value="UniProtKB-SubCell"/>
</dbReference>
<evidence type="ECO:0000313" key="8">
    <source>
        <dbReference type="EMBL" id="KZO94019.1"/>
    </source>
</evidence>
<dbReference type="SUPFAM" id="SSF55469">
    <property type="entry name" value="FMN-dependent nitroreductase-like"/>
    <property type="match status" value="1"/>
</dbReference>
<dbReference type="GO" id="GO:0005737">
    <property type="term" value="C:cytoplasm"/>
    <property type="evidence" value="ECO:0007669"/>
    <property type="project" value="UniProtKB-SubCell"/>
</dbReference>
<sequence>MRAVARAAVSLARSRPIFPSAAPPAVRHALRSQVRAMASAPSPSSAFLEVAKERRSYYMLKKGSPIPDSKIIEIVQEALKQAPSSFNSQTSRIVVLFGADHDWLWDTVLEVLKPIAPPEVYPNTVTKVNTCFKSGHGTVLFFEDNSAVKGMQEMYPLYQERFPGWAHETSAIIQFICWCALEQEGLGATLQVCVAGFRHP</sequence>
<dbReference type="InterPro" id="IPR000415">
    <property type="entry name" value="Nitroreductase-like"/>
</dbReference>
<evidence type="ECO:0000256" key="3">
    <source>
        <dbReference type="ARBA" id="ARBA00007118"/>
    </source>
</evidence>
<protein>
    <recommendedName>
        <fullName evidence="7">Nitroreductase domain-containing protein</fullName>
    </recommendedName>
</protein>
<dbReference type="Proteomes" id="UP000076738">
    <property type="component" value="Unassembled WGS sequence"/>
</dbReference>
<keyword evidence="5" id="KW-0560">Oxidoreductase</keyword>